<comment type="caution">
    <text evidence="1">The sequence shown here is derived from an EMBL/GenBank/DDBJ whole genome shotgun (WGS) entry which is preliminary data.</text>
</comment>
<dbReference type="PANTHER" id="PTHR11362:SF148">
    <property type="entry name" value="CARBOXYPEPTIDASE Y INHIBITOR"/>
    <property type="match status" value="1"/>
</dbReference>
<keyword evidence="2" id="KW-1185">Reference proteome</keyword>
<dbReference type="PANTHER" id="PTHR11362">
    <property type="entry name" value="PHOSPHATIDYLETHANOLAMINE-BINDING PROTEIN"/>
    <property type="match status" value="1"/>
</dbReference>
<dbReference type="GO" id="GO:0046578">
    <property type="term" value="P:regulation of Ras protein signal transduction"/>
    <property type="evidence" value="ECO:0007669"/>
    <property type="project" value="TreeGrafter"/>
</dbReference>
<accession>A0A484FNY2</accession>
<dbReference type="GO" id="GO:0030162">
    <property type="term" value="P:regulation of proteolysis"/>
    <property type="evidence" value="ECO:0007669"/>
    <property type="project" value="TreeGrafter"/>
</dbReference>
<dbReference type="CDD" id="cd00866">
    <property type="entry name" value="PEBP_euk"/>
    <property type="match status" value="1"/>
</dbReference>
<dbReference type="SUPFAM" id="SSF49777">
    <property type="entry name" value="PEBP-like"/>
    <property type="match status" value="1"/>
</dbReference>
<dbReference type="Proteomes" id="UP000014480">
    <property type="component" value="Unassembled WGS sequence"/>
</dbReference>
<proteinExistence type="predicted"/>
<reference evidence="2" key="2">
    <citation type="journal article" date="2019" name="Mol. Plant Microbe Interact.">
        <title>Genome sequence resources for four phytopathogenic fungi from the Colletotrichum orbiculare species complex.</title>
        <authorList>
            <person name="Gan P."/>
            <person name="Tsushima A."/>
            <person name="Narusaka M."/>
            <person name="Narusaka Y."/>
            <person name="Takano Y."/>
            <person name="Kubo Y."/>
            <person name="Shirasu K."/>
        </authorList>
    </citation>
    <scope>GENOME REANNOTATION</scope>
    <source>
        <strain evidence="2">104-T / ATCC 96160 / CBS 514.97 / LARS 414 / MAFF 240422</strain>
    </source>
</reference>
<sequence>MESKETTDPRETVSSSSPVLTMKVYVGTVSLLASWTWASPLAERQVPCPGRGISSTRSTEVRTRFRSFGVIIDSVPDINATTELQVKYGNIPENLGNVFTVPQTLQEPTITFDPERGFDPATTKYTYIQVDPDAPGPKLPLLRHFLHHIVYDLQASCIANQSPKTQARYMPLTPLSVSPHRYVSLLYRQVPGYKPPPLDLIEDIVRAPFDLQQYVDQGNLMLVGGNFMREGLGSTVSEAEASY</sequence>
<dbReference type="GO" id="GO:0030414">
    <property type="term" value="F:peptidase inhibitor activity"/>
    <property type="evidence" value="ECO:0007669"/>
    <property type="project" value="TreeGrafter"/>
</dbReference>
<dbReference type="InterPro" id="IPR035810">
    <property type="entry name" value="PEBP_euk"/>
</dbReference>
<dbReference type="EMBL" id="AMCV02000020">
    <property type="protein sequence ID" value="TDZ19536.1"/>
    <property type="molecule type" value="Genomic_DNA"/>
</dbReference>
<dbReference type="InterPro" id="IPR036610">
    <property type="entry name" value="PEBP-like_sf"/>
</dbReference>
<reference evidence="2" key="1">
    <citation type="journal article" date="2013" name="New Phytol.">
        <title>Comparative genomic and transcriptomic analyses reveal the hemibiotrophic stage shift of Colletotrichum fungi.</title>
        <authorList>
            <person name="Gan P."/>
            <person name="Ikeda K."/>
            <person name="Irieda H."/>
            <person name="Narusaka M."/>
            <person name="O'Connell R.J."/>
            <person name="Narusaka Y."/>
            <person name="Takano Y."/>
            <person name="Kubo Y."/>
            <person name="Shirasu K."/>
        </authorList>
    </citation>
    <scope>NUCLEOTIDE SEQUENCE [LARGE SCALE GENOMIC DNA]</scope>
    <source>
        <strain evidence="2">104-T / ATCC 96160 / CBS 514.97 / LARS 414 / MAFF 240422</strain>
    </source>
</reference>
<name>A0A484FNY2_COLOR</name>
<dbReference type="AlphaFoldDB" id="A0A484FNY2"/>
<organism evidence="1 2">
    <name type="scientific">Colletotrichum orbiculare (strain 104-T / ATCC 96160 / CBS 514.97 / LARS 414 / MAFF 240422)</name>
    <name type="common">Cucumber anthracnose fungus</name>
    <name type="synonym">Colletotrichum lagenarium</name>
    <dbReference type="NCBI Taxonomy" id="1213857"/>
    <lineage>
        <taxon>Eukaryota</taxon>
        <taxon>Fungi</taxon>
        <taxon>Dikarya</taxon>
        <taxon>Ascomycota</taxon>
        <taxon>Pezizomycotina</taxon>
        <taxon>Sordariomycetes</taxon>
        <taxon>Hypocreomycetidae</taxon>
        <taxon>Glomerellales</taxon>
        <taxon>Glomerellaceae</taxon>
        <taxon>Colletotrichum</taxon>
        <taxon>Colletotrichum orbiculare species complex</taxon>
    </lineage>
</organism>
<dbReference type="InterPro" id="IPR008914">
    <property type="entry name" value="PEBP"/>
</dbReference>
<dbReference type="OrthoDB" id="2506647at2759"/>
<dbReference type="STRING" id="1213857.A0A484FNY2"/>
<evidence type="ECO:0000313" key="2">
    <source>
        <dbReference type="Proteomes" id="UP000014480"/>
    </source>
</evidence>
<gene>
    <name evidence="1" type="primary">TES-26</name>
    <name evidence="1" type="ORF">Cob_v007651</name>
</gene>
<evidence type="ECO:0000313" key="1">
    <source>
        <dbReference type="EMBL" id="TDZ19536.1"/>
    </source>
</evidence>
<dbReference type="GO" id="GO:0005543">
    <property type="term" value="F:phospholipid binding"/>
    <property type="evidence" value="ECO:0007669"/>
    <property type="project" value="TreeGrafter"/>
</dbReference>
<protein>
    <submittedName>
        <fullName evidence="1">26 kDa secreted antigen</fullName>
    </submittedName>
</protein>
<dbReference type="Gene3D" id="3.90.280.10">
    <property type="entry name" value="PEBP-like"/>
    <property type="match status" value="1"/>
</dbReference>
<dbReference type="Pfam" id="PF01161">
    <property type="entry name" value="PBP"/>
    <property type="match status" value="1"/>
</dbReference>